<dbReference type="RefSeq" id="XP_021885823.1">
    <property type="nucleotide sequence ID" value="XM_022020245.1"/>
</dbReference>
<comment type="subcellular location">
    <subcellularLocation>
        <location evidence="1">Membrane</location>
        <topology evidence="1">Multi-pass membrane protein</topology>
    </subcellularLocation>
</comment>
<feature type="non-terminal residue" evidence="2">
    <location>
        <position position="89"/>
    </location>
</feature>
<proteinExistence type="inferred from homology"/>
<dbReference type="AlphaFoldDB" id="A0A1Y2H0R7"/>
<keyword evidence="1" id="KW-1133">Transmembrane helix</keyword>
<organism evidence="2 3">
    <name type="scientific">Lobosporangium transversale</name>
    <dbReference type="NCBI Taxonomy" id="64571"/>
    <lineage>
        <taxon>Eukaryota</taxon>
        <taxon>Fungi</taxon>
        <taxon>Fungi incertae sedis</taxon>
        <taxon>Mucoromycota</taxon>
        <taxon>Mortierellomycotina</taxon>
        <taxon>Mortierellomycetes</taxon>
        <taxon>Mortierellales</taxon>
        <taxon>Mortierellaceae</taxon>
        <taxon>Lobosporangium</taxon>
    </lineage>
</organism>
<dbReference type="OrthoDB" id="434647at2759"/>
<sequence>YPAYASYKAINSRNSTRLTAWLMYWTVMGIFSLVEFVLDTFIFWLPFYYEIKLLFVLWMILPQTQGSIYLYQAVVDPYLSQHEHDIDKA</sequence>
<comment type="caution">
    <text evidence="1">Lacks conserved residue(s) required for the propagation of feature annotation.</text>
</comment>
<dbReference type="GO" id="GO:0016020">
    <property type="term" value="C:membrane"/>
    <property type="evidence" value="ECO:0007669"/>
    <property type="project" value="UniProtKB-SubCell"/>
</dbReference>
<comment type="caution">
    <text evidence="2">The sequence shown here is derived from an EMBL/GenBank/DDBJ whole genome shotgun (WGS) entry which is preliminary data.</text>
</comment>
<keyword evidence="1" id="KW-0812">Transmembrane</keyword>
<dbReference type="PANTHER" id="PTHR12300">
    <property type="entry name" value="HVA22-LIKE PROTEINS"/>
    <property type="match status" value="1"/>
</dbReference>
<evidence type="ECO:0000313" key="2">
    <source>
        <dbReference type="EMBL" id="ORZ28138.1"/>
    </source>
</evidence>
<keyword evidence="3" id="KW-1185">Reference proteome</keyword>
<dbReference type="STRING" id="64571.A0A1Y2H0R7"/>
<gene>
    <name evidence="2" type="ORF">BCR41DRAFT_282148</name>
</gene>
<dbReference type="InParanoid" id="A0A1Y2H0R7"/>
<accession>A0A1Y2H0R7</accession>
<dbReference type="InterPro" id="IPR004345">
    <property type="entry name" value="TB2_DP1_HVA22"/>
</dbReference>
<feature type="transmembrane region" description="Helical" evidence="1">
    <location>
        <begin position="21"/>
        <end position="45"/>
    </location>
</feature>
<protein>
    <recommendedName>
        <fullName evidence="1">Protein YOP1</fullName>
    </recommendedName>
</protein>
<dbReference type="Proteomes" id="UP000193648">
    <property type="component" value="Unassembled WGS sequence"/>
</dbReference>
<comment type="similarity">
    <text evidence="1">Belongs to the DP1 family.</text>
</comment>
<keyword evidence="1" id="KW-0472">Membrane</keyword>
<feature type="non-terminal residue" evidence="2">
    <location>
        <position position="1"/>
    </location>
</feature>
<evidence type="ECO:0000313" key="3">
    <source>
        <dbReference type="Proteomes" id="UP000193648"/>
    </source>
</evidence>
<dbReference type="Pfam" id="PF03134">
    <property type="entry name" value="TB2_DP1_HVA22"/>
    <property type="match status" value="1"/>
</dbReference>
<reference evidence="2 3" key="1">
    <citation type="submission" date="2016-07" db="EMBL/GenBank/DDBJ databases">
        <title>Pervasive Adenine N6-methylation of Active Genes in Fungi.</title>
        <authorList>
            <consortium name="DOE Joint Genome Institute"/>
            <person name="Mondo S.J."/>
            <person name="Dannebaum R.O."/>
            <person name="Kuo R.C."/>
            <person name="Labutti K."/>
            <person name="Haridas S."/>
            <person name="Kuo A."/>
            <person name="Salamov A."/>
            <person name="Ahrendt S.R."/>
            <person name="Lipzen A."/>
            <person name="Sullivan W."/>
            <person name="Andreopoulos W.B."/>
            <person name="Clum A."/>
            <person name="Lindquist E."/>
            <person name="Daum C."/>
            <person name="Ramamoorthy G.K."/>
            <person name="Gryganskyi A."/>
            <person name="Culley D."/>
            <person name="Magnuson J.K."/>
            <person name="James T.Y."/>
            <person name="O'Malley M.A."/>
            <person name="Stajich J.E."/>
            <person name="Spatafora J.W."/>
            <person name="Visel A."/>
            <person name="Grigoriev I.V."/>
        </authorList>
    </citation>
    <scope>NUCLEOTIDE SEQUENCE [LARGE SCALE GENOMIC DNA]</scope>
    <source>
        <strain evidence="2 3">NRRL 3116</strain>
    </source>
</reference>
<dbReference type="EMBL" id="MCFF01000002">
    <property type="protein sequence ID" value="ORZ28138.1"/>
    <property type="molecule type" value="Genomic_DNA"/>
</dbReference>
<evidence type="ECO:0000256" key="1">
    <source>
        <dbReference type="RuleBase" id="RU362006"/>
    </source>
</evidence>
<feature type="transmembrane region" description="Helical" evidence="1">
    <location>
        <begin position="51"/>
        <end position="71"/>
    </location>
</feature>
<dbReference type="PANTHER" id="PTHR12300:SF117">
    <property type="entry name" value="LP05237P-RELATED"/>
    <property type="match status" value="1"/>
</dbReference>
<name>A0A1Y2H0R7_9FUNG</name>
<dbReference type="GeneID" id="33562089"/>